<organism evidence="10 11">
    <name type="scientific">Eeniella nana</name>
    <name type="common">Yeast</name>
    <name type="synonym">Brettanomyces nanus</name>
    <dbReference type="NCBI Taxonomy" id="13502"/>
    <lineage>
        <taxon>Eukaryota</taxon>
        <taxon>Fungi</taxon>
        <taxon>Dikarya</taxon>
        <taxon>Ascomycota</taxon>
        <taxon>Saccharomycotina</taxon>
        <taxon>Pichiomycetes</taxon>
        <taxon>Pichiales</taxon>
        <taxon>Pichiaceae</taxon>
        <taxon>Brettanomyces</taxon>
    </lineage>
</organism>
<dbReference type="NCBIfam" id="NF001208">
    <property type="entry name" value="PRK00174.1"/>
    <property type="match status" value="1"/>
</dbReference>
<dbReference type="CDD" id="cd05966">
    <property type="entry name" value="ACS"/>
    <property type="match status" value="1"/>
</dbReference>
<feature type="domain" description="Acetyl-coenzyme A synthetase N-terminal" evidence="9">
    <location>
        <begin position="40"/>
        <end position="102"/>
    </location>
</feature>
<dbReference type="Proteomes" id="UP000662931">
    <property type="component" value="Chromosome 1"/>
</dbReference>
<dbReference type="Gene3D" id="3.30.300.30">
    <property type="match status" value="1"/>
</dbReference>
<dbReference type="Pfam" id="PF13193">
    <property type="entry name" value="AMP-binding_C"/>
    <property type="match status" value="1"/>
</dbReference>
<dbReference type="RefSeq" id="XP_038777656.1">
    <property type="nucleotide sequence ID" value="XM_038921728.1"/>
</dbReference>
<dbReference type="FunFam" id="3.40.50.12780:FF:000001">
    <property type="entry name" value="Acetyl-coenzyme A synthetase"/>
    <property type="match status" value="1"/>
</dbReference>
<dbReference type="PANTHER" id="PTHR24095">
    <property type="entry name" value="ACETYL-COENZYME A SYNTHETASE"/>
    <property type="match status" value="1"/>
</dbReference>
<dbReference type="EMBL" id="CP064812">
    <property type="protein sequence ID" value="QPG74091.1"/>
    <property type="molecule type" value="Genomic_DNA"/>
</dbReference>
<dbReference type="KEGG" id="bnn:FOA43_001412"/>
<feature type="domain" description="AMP-dependent synthetase/ligase" evidence="7">
    <location>
        <begin position="104"/>
        <end position="491"/>
    </location>
</feature>
<dbReference type="InterPro" id="IPR025110">
    <property type="entry name" value="AMP-bd_C"/>
</dbReference>
<dbReference type="InterPro" id="IPR020845">
    <property type="entry name" value="AMP-binding_CS"/>
</dbReference>
<reference evidence="10" key="1">
    <citation type="submission" date="2020-10" db="EMBL/GenBank/DDBJ databases">
        <authorList>
            <person name="Roach M.J.R."/>
        </authorList>
    </citation>
    <scope>NUCLEOTIDE SEQUENCE</scope>
    <source>
        <strain evidence="10">CBS 1945</strain>
    </source>
</reference>
<evidence type="ECO:0000256" key="4">
    <source>
        <dbReference type="ARBA" id="ARBA00022741"/>
    </source>
</evidence>
<evidence type="ECO:0000256" key="1">
    <source>
        <dbReference type="ARBA" id="ARBA00000131"/>
    </source>
</evidence>
<evidence type="ECO:0000256" key="6">
    <source>
        <dbReference type="RuleBase" id="RU361147"/>
    </source>
</evidence>
<proteinExistence type="inferred from homology"/>
<keyword evidence="4 6" id="KW-0547">Nucleotide-binding</keyword>
<feature type="domain" description="AMP-binding enzyme C-terminal" evidence="8">
    <location>
        <begin position="553"/>
        <end position="631"/>
    </location>
</feature>
<evidence type="ECO:0000259" key="9">
    <source>
        <dbReference type="Pfam" id="PF16177"/>
    </source>
</evidence>
<comment type="catalytic activity">
    <reaction evidence="1 6">
        <text>acetate + ATP + CoA = acetyl-CoA + AMP + diphosphate</text>
        <dbReference type="Rhea" id="RHEA:23176"/>
        <dbReference type="ChEBI" id="CHEBI:30089"/>
        <dbReference type="ChEBI" id="CHEBI:30616"/>
        <dbReference type="ChEBI" id="CHEBI:33019"/>
        <dbReference type="ChEBI" id="CHEBI:57287"/>
        <dbReference type="ChEBI" id="CHEBI:57288"/>
        <dbReference type="ChEBI" id="CHEBI:456215"/>
        <dbReference type="EC" id="6.2.1.1"/>
    </reaction>
</comment>
<dbReference type="AlphaFoldDB" id="A0A875RXB6"/>
<dbReference type="GO" id="GO:0005524">
    <property type="term" value="F:ATP binding"/>
    <property type="evidence" value="ECO:0007669"/>
    <property type="project" value="UniProtKB-UniRule"/>
</dbReference>
<evidence type="ECO:0000313" key="11">
    <source>
        <dbReference type="Proteomes" id="UP000662931"/>
    </source>
</evidence>
<dbReference type="GO" id="GO:0003987">
    <property type="term" value="F:acetate-CoA ligase activity"/>
    <property type="evidence" value="ECO:0007669"/>
    <property type="project" value="UniProtKB-UniRule"/>
</dbReference>
<keyword evidence="5 6" id="KW-0067">ATP-binding</keyword>
<dbReference type="GeneID" id="62194813"/>
<keyword evidence="11" id="KW-1185">Reference proteome</keyword>
<dbReference type="EC" id="6.2.1.1" evidence="6"/>
<dbReference type="PANTHER" id="PTHR24095:SF14">
    <property type="entry name" value="ACETYL-COENZYME A SYNTHETASE 1"/>
    <property type="match status" value="1"/>
</dbReference>
<dbReference type="InterPro" id="IPR042099">
    <property type="entry name" value="ANL_N_sf"/>
</dbReference>
<dbReference type="GO" id="GO:0005829">
    <property type="term" value="C:cytosol"/>
    <property type="evidence" value="ECO:0007669"/>
    <property type="project" value="TreeGrafter"/>
</dbReference>
<dbReference type="NCBIfam" id="TIGR02188">
    <property type="entry name" value="Ac_CoA_lig_AcsA"/>
    <property type="match status" value="1"/>
</dbReference>
<dbReference type="GO" id="GO:0016208">
    <property type="term" value="F:AMP binding"/>
    <property type="evidence" value="ECO:0007669"/>
    <property type="project" value="InterPro"/>
</dbReference>
<dbReference type="InterPro" id="IPR045851">
    <property type="entry name" value="AMP-bd_C_sf"/>
</dbReference>
<dbReference type="Pfam" id="PF00501">
    <property type="entry name" value="AMP-binding"/>
    <property type="match status" value="1"/>
</dbReference>
<dbReference type="FunFam" id="3.30.300.30:FF:000004">
    <property type="entry name" value="Acetyl-coenzyme A synthetase"/>
    <property type="match status" value="1"/>
</dbReference>
<protein>
    <recommendedName>
        <fullName evidence="6">Acetyl-coenzyme A synthetase</fullName>
        <ecNumber evidence="6">6.2.1.1</ecNumber>
    </recommendedName>
</protein>
<dbReference type="Pfam" id="PF16177">
    <property type="entry name" value="ACAS_N"/>
    <property type="match status" value="1"/>
</dbReference>
<keyword evidence="3 6" id="KW-0436">Ligase</keyword>
<evidence type="ECO:0000313" key="10">
    <source>
        <dbReference type="EMBL" id="QPG74091.1"/>
    </source>
</evidence>
<evidence type="ECO:0000256" key="5">
    <source>
        <dbReference type="ARBA" id="ARBA00022840"/>
    </source>
</evidence>
<dbReference type="InterPro" id="IPR032387">
    <property type="entry name" value="ACAS_N"/>
</dbReference>
<dbReference type="Gene3D" id="3.40.50.12780">
    <property type="entry name" value="N-terminal domain of ligase-like"/>
    <property type="match status" value="1"/>
</dbReference>
<dbReference type="InterPro" id="IPR000873">
    <property type="entry name" value="AMP-dep_synth/lig_dom"/>
</dbReference>
<name>A0A875RXB6_EENNA</name>
<gene>
    <name evidence="10" type="primary">ACS1_2</name>
    <name evidence="10" type="ORF">FOA43_001412</name>
</gene>
<evidence type="ECO:0000259" key="7">
    <source>
        <dbReference type="Pfam" id="PF00501"/>
    </source>
</evidence>
<dbReference type="GO" id="GO:0019427">
    <property type="term" value="P:acetyl-CoA biosynthetic process from acetate"/>
    <property type="evidence" value="ECO:0007669"/>
    <property type="project" value="InterPro"/>
</dbReference>
<dbReference type="InterPro" id="IPR011904">
    <property type="entry name" value="Ac_CoA_lig"/>
</dbReference>
<accession>A0A875RXB6</accession>
<dbReference type="OrthoDB" id="1706066at2759"/>
<dbReference type="SUPFAM" id="SSF56801">
    <property type="entry name" value="Acetyl-CoA synthetase-like"/>
    <property type="match status" value="1"/>
</dbReference>
<evidence type="ECO:0000259" key="8">
    <source>
        <dbReference type="Pfam" id="PF13193"/>
    </source>
</evidence>
<sequence>MTASKHLENEHLLDEEFVPVPQGFFDRHPSEPWLSSFDEYKSMYRESIEEPSKFFGKMAKENLSWFKEFTVAKYPEAPLFKENGGEPSQWFIDGTLNASFNCIDRWAAKDPNKTAIIYEADEPDEGRKVTYGELLKDVCKLAQVLIGLGVKKGDTVAVYLPMIPEVVVTLMAINRIGAIHSVVFAGFSSVSLRDRIIDADSRIVITTDESKRGGKTIQTKKIVDDALTGCPDVEHVLVYKRTGNNQIPWTFGRDLWWHEELAKYKNYYPATPMNSEDTLFLLYTSGSTGKPKGVQHTTAGYLLGAMLTTKYVFDVHPEDTIFTAGDVGWITGHTYSVYGPLLNGATTVIFEGTPAYPSFSRYWEIVDKYHVNQFYAAPTALRLLKKAGEQHIKDFKMDSLRVLGSVGEPIAEDIWNWYNKYVGRGQAHICDTYFSTESGSHMIVPLAGITPMKPGSATLPFFGFQPAIVDPFTGEELKDNEVEGVLCMKTSWPSMVRTIWKDYNRFLDTYLRPYHGFYFTGDGAARDKDGYYWILGRVDDVVNVSGHRLSTAEIEAALLKHPLVSENAVVGYPNELTGSSIAAYVSLKTIPEDINSIKKELIMTVRREIGPFAAPKLVLLVDDLPKTRSGKIMRRILRKILAGEEDQLGDISTLSNPGVVEQLIHLVHST</sequence>
<dbReference type="PROSITE" id="PS00455">
    <property type="entry name" value="AMP_BINDING"/>
    <property type="match status" value="1"/>
</dbReference>
<evidence type="ECO:0000256" key="3">
    <source>
        <dbReference type="ARBA" id="ARBA00022598"/>
    </source>
</evidence>
<comment type="similarity">
    <text evidence="2 6">Belongs to the ATP-dependent AMP-binding enzyme family.</text>
</comment>
<evidence type="ECO:0000256" key="2">
    <source>
        <dbReference type="ARBA" id="ARBA00006432"/>
    </source>
</evidence>